<reference evidence="1 2" key="1">
    <citation type="journal article" date="2020" name="Genomics">
        <title>Complete, high-quality genomes from long-read metagenomic sequencing of two wolf lichen thalli reveals enigmatic genome architecture.</title>
        <authorList>
            <person name="McKenzie S.K."/>
            <person name="Walston R.F."/>
            <person name="Allen J.L."/>
        </authorList>
    </citation>
    <scope>NUCLEOTIDE SEQUENCE [LARGE SCALE GENOMIC DNA]</scope>
    <source>
        <strain evidence="1">WasteWater2</strain>
    </source>
</reference>
<evidence type="ECO:0000313" key="1">
    <source>
        <dbReference type="EMBL" id="KAF6240624.1"/>
    </source>
</evidence>
<dbReference type="InterPro" id="IPR029063">
    <property type="entry name" value="SAM-dependent_MTases_sf"/>
</dbReference>
<organism evidence="1 2">
    <name type="scientific">Letharia columbiana</name>
    <dbReference type="NCBI Taxonomy" id="112416"/>
    <lineage>
        <taxon>Eukaryota</taxon>
        <taxon>Fungi</taxon>
        <taxon>Dikarya</taxon>
        <taxon>Ascomycota</taxon>
        <taxon>Pezizomycotina</taxon>
        <taxon>Lecanoromycetes</taxon>
        <taxon>OSLEUM clade</taxon>
        <taxon>Lecanoromycetidae</taxon>
        <taxon>Lecanorales</taxon>
        <taxon>Lecanorineae</taxon>
        <taxon>Parmeliaceae</taxon>
        <taxon>Letharia</taxon>
    </lineage>
</organism>
<dbReference type="RefSeq" id="XP_037169883.1">
    <property type="nucleotide sequence ID" value="XM_037303236.1"/>
</dbReference>
<dbReference type="GeneID" id="59282970"/>
<dbReference type="AlphaFoldDB" id="A0A8H6L9E0"/>
<keyword evidence="2" id="KW-1185">Reference proteome</keyword>
<name>A0A8H6L9E0_9LECA</name>
<evidence type="ECO:0000313" key="2">
    <source>
        <dbReference type="Proteomes" id="UP000578531"/>
    </source>
</evidence>
<dbReference type="OrthoDB" id="1535081at2759"/>
<dbReference type="Proteomes" id="UP000578531">
    <property type="component" value="Unassembled WGS sequence"/>
</dbReference>
<gene>
    <name evidence="1" type="ORF">HO173_001295</name>
</gene>
<dbReference type="Gene3D" id="3.40.50.150">
    <property type="entry name" value="Vaccinia Virus protein VP39"/>
    <property type="match status" value="1"/>
</dbReference>
<accession>A0A8H6L9E0</accession>
<comment type="caution">
    <text evidence="1">The sequence shown here is derived from an EMBL/GenBank/DDBJ whole genome shotgun (WGS) entry which is preliminary data.</text>
</comment>
<sequence>MRPGTFNDVSCSGAFKDNLVGQAAVFTQAEKIKRITQMLMIDTPVHTTPAPSSLTVSCLKILLPERDCDVDTDTSCRPDHYCSTILQHTAEAIEKGRSRALVNDWVLSDQGSPLRPAVVGINMMALLSGTEKAEKLVVHVGCLFQGVKMIPPKGGCYNLLWTAAGDKGASSTANCTRLWGPCQYQKASRGQTSSCRGSCGSGR</sequence>
<dbReference type="EMBL" id="JACCJC010000003">
    <property type="protein sequence ID" value="KAF6240624.1"/>
    <property type="molecule type" value="Genomic_DNA"/>
</dbReference>
<protein>
    <submittedName>
        <fullName evidence="1">Uncharacterized protein</fullName>
    </submittedName>
</protein>
<proteinExistence type="predicted"/>